<sequence length="218" mass="23838">MLGTRLRELRRKLGDPERDVFAAQLGVSKTTLGNYEKGDSEPTASVLDSYRHNFGANVLWILTGEGNMFSESATVTEGVDMVEIPLYDVQAAAGAGLIPKDDGMHNSVAFSRAFLRSIGAKPENCIMLEAKGESMLPTIPDGAFMIVDQSKTDIVDDQVFVFRVGPGIKVKRANWRMDGSLELRSDNEQNGYPKEVIDEDAADDLSVIGQVLSLLRRA</sequence>
<dbReference type="PROSITE" id="PS50943">
    <property type="entry name" value="HTH_CROC1"/>
    <property type="match status" value="1"/>
</dbReference>
<dbReference type="InterPro" id="IPR039418">
    <property type="entry name" value="LexA-like"/>
</dbReference>
<dbReference type="CDD" id="cd00093">
    <property type="entry name" value="HTH_XRE"/>
    <property type="match status" value="1"/>
</dbReference>
<proteinExistence type="predicted"/>
<accession>A0A2W5FKV5</accession>
<evidence type="ECO:0000313" key="5">
    <source>
        <dbReference type="EMBL" id="PZP54407.1"/>
    </source>
</evidence>
<dbReference type="PANTHER" id="PTHR40661">
    <property type="match status" value="1"/>
</dbReference>
<organism evidence="5 6">
    <name type="scientific">Agrobacterium fabrum</name>
    <dbReference type="NCBI Taxonomy" id="1176649"/>
    <lineage>
        <taxon>Bacteria</taxon>
        <taxon>Pseudomonadati</taxon>
        <taxon>Pseudomonadota</taxon>
        <taxon>Alphaproteobacteria</taxon>
        <taxon>Hyphomicrobiales</taxon>
        <taxon>Rhizobiaceae</taxon>
        <taxon>Rhizobium/Agrobacterium group</taxon>
        <taxon>Agrobacterium</taxon>
        <taxon>Agrobacterium tumefaciens complex</taxon>
    </lineage>
</organism>
<dbReference type="InterPro" id="IPR015927">
    <property type="entry name" value="Peptidase_S24_S26A/B/C"/>
</dbReference>
<dbReference type="AlphaFoldDB" id="A0A2W5FKV5"/>
<dbReference type="Gene3D" id="2.10.109.10">
    <property type="entry name" value="Umud Fragment, subunit A"/>
    <property type="match status" value="1"/>
</dbReference>
<feature type="domain" description="HTH cro/C1-type" evidence="4">
    <location>
        <begin position="21"/>
        <end position="61"/>
    </location>
</feature>
<dbReference type="Gene3D" id="1.10.260.40">
    <property type="entry name" value="lambda repressor-like DNA-binding domains"/>
    <property type="match status" value="1"/>
</dbReference>
<dbReference type="PANTHER" id="PTHR40661:SF3">
    <property type="entry name" value="FELS-1 PROPHAGE TRANSCRIPTIONAL REGULATOR"/>
    <property type="match status" value="1"/>
</dbReference>
<dbReference type="InterPro" id="IPR036286">
    <property type="entry name" value="LexA/Signal_pep-like_sf"/>
</dbReference>
<dbReference type="InterPro" id="IPR001387">
    <property type="entry name" value="Cro/C1-type_HTH"/>
</dbReference>
<dbReference type="Pfam" id="PF00717">
    <property type="entry name" value="Peptidase_S24"/>
    <property type="match status" value="1"/>
</dbReference>
<evidence type="ECO:0000256" key="3">
    <source>
        <dbReference type="ARBA" id="ARBA00023163"/>
    </source>
</evidence>
<evidence type="ECO:0000313" key="6">
    <source>
        <dbReference type="Proteomes" id="UP000249769"/>
    </source>
</evidence>
<comment type="caution">
    <text evidence="5">The sequence shown here is derived from an EMBL/GenBank/DDBJ whole genome shotgun (WGS) entry which is preliminary data.</text>
</comment>
<gene>
    <name evidence="5" type="ORF">DI595_00305</name>
</gene>
<dbReference type="SUPFAM" id="SSF51306">
    <property type="entry name" value="LexA/Signal peptidase"/>
    <property type="match status" value="1"/>
</dbReference>
<reference evidence="5 6" key="1">
    <citation type="submission" date="2017-08" db="EMBL/GenBank/DDBJ databases">
        <title>Infants hospitalized years apart are colonized by the same room-sourced microbial strains.</title>
        <authorList>
            <person name="Brooks B."/>
            <person name="Olm M.R."/>
            <person name="Firek B.A."/>
            <person name="Baker R."/>
            <person name="Thomas B.C."/>
            <person name="Morowitz M.J."/>
            <person name="Banfield J.F."/>
        </authorList>
    </citation>
    <scope>NUCLEOTIDE SEQUENCE [LARGE SCALE GENOMIC DNA]</scope>
    <source>
        <strain evidence="5">S2_009_000_R2_73</strain>
    </source>
</reference>
<dbReference type="EMBL" id="QFOL01000001">
    <property type="protein sequence ID" value="PZP54407.1"/>
    <property type="molecule type" value="Genomic_DNA"/>
</dbReference>
<keyword evidence="3" id="KW-0804">Transcription</keyword>
<evidence type="ECO:0000259" key="4">
    <source>
        <dbReference type="PROSITE" id="PS50943"/>
    </source>
</evidence>
<dbReference type="CDD" id="cd06529">
    <property type="entry name" value="S24_LexA-like"/>
    <property type="match status" value="1"/>
</dbReference>
<evidence type="ECO:0000256" key="2">
    <source>
        <dbReference type="ARBA" id="ARBA00023125"/>
    </source>
</evidence>
<evidence type="ECO:0000256" key="1">
    <source>
        <dbReference type="ARBA" id="ARBA00023015"/>
    </source>
</evidence>
<dbReference type="Pfam" id="PF12844">
    <property type="entry name" value="HTH_19"/>
    <property type="match status" value="1"/>
</dbReference>
<name>A0A2W5FKV5_9HYPH</name>
<dbReference type="GO" id="GO:0003677">
    <property type="term" value="F:DNA binding"/>
    <property type="evidence" value="ECO:0007669"/>
    <property type="project" value="UniProtKB-KW"/>
</dbReference>
<dbReference type="SUPFAM" id="SSF47413">
    <property type="entry name" value="lambda repressor-like DNA-binding domains"/>
    <property type="match status" value="1"/>
</dbReference>
<dbReference type="InterPro" id="IPR010982">
    <property type="entry name" value="Lambda_DNA-bd_dom_sf"/>
</dbReference>
<keyword evidence="1" id="KW-0805">Transcription regulation</keyword>
<dbReference type="SMART" id="SM00530">
    <property type="entry name" value="HTH_XRE"/>
    <property type="match status" value="1"/>
</dbReference>
<dbReference type="Proteomes" id="UP000249769">
    <property type="component" value="Unassembled WGS sequence"/>
</dbReference>
<keyword evidence="2" id="KW-0238">DNA-binding</keyword>
<protein>
    <submittedName>
        <fullName evidence="5">Transcriptional regulator</fullName>
    </submittedName>
</protein>